<organism evidence="3 4">
    <name type="scientific">Sediminihabitans luteus</name>
    <dbReference type="NCBI Taxonomy" id="1138585"/>
    <lineage>
        <taxon>Bacteria</taxon>
        <taxon>Bacillati</taxon>
        <taxon>Actinomycetota</taxon>
        <taxon>Actinomycetes</taxon>
        <taxon>Micrococcales</taxon>
        <taxon>Cellulomonadaceae</taxon>
        <taxon>Sediminihabitans</taxon>
    </lineage>
</organism>
<dbReference type="AlphaFoldDB" id="A0A2M9CPP4"/>
<evidence type="ECO:0000259" key="2">
    <source>
        <dbReference type="PROSITE" id="PS50994"/>
    </source>
</evidence>
<dbReference type="Gene3D" id="3.30.420.10">
    <property type="entry name" value="Ribonuclease H-like superfamily/Ribonuclease H"/>
    <property type="match status" value="1"/>
</dbReference>
<feature type="domain" description="Integrase catalytic" evidence="2">
    <location>
        <begin position="117"/>
        <end position="283"/>
    </location>
</feature>
<dbReference type="NCBIfam" id="NF033516">
    <property type="entry name" value="transpos_IS3"/>
    <property type="match status" value="1"/>
</dbReference>
<dbReference type="EMBL" id="PGFE01000002">
    <property type="protein sequence ID" value="PJJ73869.1"/>
    <property type="molecule type" value="Genomic_DNA"/>
</dbReference>
<dbReference type="GO" id="GO:0003676">
    <property type="term" value="F:nucleic acid binding"/>
    <property type="evidence" value="ECO:0007669"/>
    <property type="project" value="InterPro"/>
</dbReference>
<keyword evidence="4" id="KW-1185">Reference proteome</keyword>
<protein>
    <submittedName>
        <fullName evidence="3">Putative transposase</fullName>
    </submittedName>
</protein>
<accession>A0A2M9CPP4</accession>
<proteinExistence type="predicted"/>
<dbReference type="Pfam" id="PF00665">
    <property type="entry name" value="rve"/>
    <property type="match status" value="1"/>
</dbReference>
<dbReference type="InterPro" id="IPR036397">
    <property type="entry name" value="RNaseH_sf"/>
</dbReference>
<evidence type="ECO:0000256" key="1">
    <source>
        <dbReference type="ARBA" id="ARBA00002286"/>
    </source>
</evidence>
<dbReference type="PANTHER" id="PTHR46889:SF5">
    <property type="entry name" value="INTEGRASE PROTEIN"/>
    <property type="match status" value="1"/>
</dbReference>
<name>A0A2M9CPP4_9CELL</name>
<dbReference type="SUPFAM" id="SSF53098">
    <property type="entry name" value="Ribonuclease H-like"/>
    <property type="match status" value="1"/>
</dbReference>
<comment type="caution">
    <text evidence="3">The sequence shown here is derived from an EMBL/GenBank/DDBJ whole genome shotgun (WGS) entry which is preliminary data.</text>
</comment>
<dbReference type="GO" id="GO:0015074">
    <property type="term" value="P:DNA integration"/>
    <property type="evidence" value="ECO:0007669"/>
    <property type="project" value="InterPro"/>
</dbReference>
<evidence type="ECO:0000313" key="3">
    <source>
        <dbReference type="EMBL" id="PJJ73869.1"/>
    </source>
</evidence>
<dbReference type="Proteomes" id="UP000231693">
    <property type="component" value="Unassembled WGS sequence"/>
</dbReference>
<evidence type="ECO:0000313" key="4">
    <source>
        <dbReference type="Proteomes" id="UP000231693"/>
    </source>
</evidence>
<comment type="function">
    <text evidence="1">Involved in the transposition of the insertion sequence.</text>
</comment>
<dbReference type="InterPro" id="IPR001584">
    <property type="entry name" value="Integrase_cat-core"/>
</dbReference>
<gene>
    <name evidence="3" type="ORF">CLV28_1351</name>
</gene>
<sequence length="297" mass="33240">MRLTVESICTVLRAAGVQVAVSTYYAAKARPPSARAVRDAEVGPMLRTLWDDNYRVYGARKLWKAARRAEHDVGRDQVARLMRGLGIQGAVRTKRVRTTRPDPTSARHPDLVKRDFTVTGPNQLWVTDLTYVPTFAGMAYVCFIIDAFSRTIVGWRVAAHMRTEMVLDAIEMARWSRGTRLTGLRCHSDAGAQFTSLRYGERLAEIGATPSIGTVGDSYDNALAETVNGYYKAELIRGPARSGPWRTVEDVELATLGWVHWHNHQRLHGYLGDLPPVEFEGRFYATQRGHEALVGIK</sequence>
<dbReference type="InterPro" id="IPR050900">
    <property type="entry name" value="Transposase_IS3/IS150/IS904"/>
</dbReference>
<dbReference type="InterPro" id="IPR012337">
    <property type="entry name" value="RNaseH-like_sf"/>
</dbReference>
<dbReference type="PANTHER" id="PTHR46889">
    <property type="entry name" value="TRANSPOSASE INSF FOR INSERTION SEQUENCE IS3B-RELATED"/>
    <property type="match status" value="1"/>
</dbReference>
<dbReference type="Pfam" id="PF13276">
    <property type="entry name" value="HTH_21"/>
    <property type="match status" value="1"/>
</dbReference>
<dbReference type="InterPro" id="IPR025948">
    <property type="entry name" value="HTH-like_dom"/>
</dbReference>
<dbReference type="InterPro" id="IPR048020">
    <property type="entry name" value="Transpos_IS3"/>
</dbReference>
<reference evidence="3 4" key="1">
    <citation type="submission" date="2017-11" db="EMBL/GenBank/DDBJ databases">
        <title>Genomic Encyclopedia of Archaeal and Bacterial Type Strains, Phase II (KMG-II): From Individual Species to Whole Genera.</title>
        <authorList>
            <person name="Goeker M."/>
        </authorList>
    </citation>
    <scope>NUCLEOTIDE SEQUENCE [LARGE SCALE GENOMIC DNA]</scope>
    <source>
        <strain evidence="3 4">DSM 25478</strain>
    </source>
</reference>
<dbReference type="PROSITE" id="PS50994">
    <property type="entry name" value="INTEGRASE"/>
    <property type="match status" value="1"/>
</dbReference>